<evidence type="ECO:0000256" key="1">
    <source>
        <dbReference type="SAM" id="Phobius"/>
    </source>
</evidence>
<dbReference type="PANTHER" id="PTHR46844:SF1">
    <property type="entry name" value="SLR5058 PROTEIN"/>
    <property type="match status" value="1"/>
</dbReference>
<dbReference type="Proteomes" id="UP001634394">
    <property type="component" value="Unassembled WGS sequence"/>
</dbReference>
<keyword evidence="1" id="KW-0472">Membrane</keyword>
<dbReference type="PROSITE" id="PS50837">
    <property type="entry name" value="NACHT"/>
    <property type="match status" value="1"/>
</dbReference>
<accession>A0ABD3W406</accession>
<evidence type="ECO:0000259" key="2">
    <source>
        <dbReference type="PROSITE" id="PS50837"/>
    </source>
</evidence>
<keyword evidence="1" id="KW-0812">Transmembrane</keyword>
<proteinExistence type="predicted"/>
<dbReference type="AlphaFoldDB" id="A0ABD3W406"/>
<protein>
    <recommendedName>
        <fullName evidence="2">NACHT domain-containing protein</fullName>
    </recommendedName>
</protein>
<dbReference type="InterPro" id="IPR007111">
    <property type="entry name" value="NACHT_NTPase"/>
</dbReference>
<keyword evidence="1" id="KW-1133">Transmembrane helix</keyword>
<dbReference type="Gene3D" id="3.40.50.300">
    <property type="entry name" value="P-loop containing nucleotide triphosphate hydrolases"/>
    <property type="match status" value="1"/>
</dbReference>
<reference evidence="3 4" key="1">
    <citation type="submission" date="2024-11" db="EMBL/GenBank/DDBJ databases">
        <title>Chromosome-level genome assembly of the freshwater bivalve Anodonta woodiana.</title>
        <authorList>
            <person name="Chen X."/>
        </authorList>
    </citation>
    <scope>NUCLEOTIDE SEQUENCE [LARGE SCALE GENOMIC DNA]</scope>
    <source>
        <strain evidence="3">MN2024</strain>
        <tissue evidence="3">Gills</tissue>
    </source>
</reference>
<feature type="domain" description="NACHT" evidence="2">
    <location>
        <begin position="428"/>
        <end position="560"/>
    </location>
</feature>
<comment type="caution">
    <text evidence="3">The sequence shown here is derived from an EMBL/GenBank/DDBJ whole genome shotgun (WGS) entry which is preliminary data.</text>
</comment>
<feature type="transmembrane region" description="Helical" evidence="1">
    <location>
        <begin position="6"/>
        <end position="25"/>
    </location>
</feature>
<dbReference type="InterPro" id="IPR027417">
    <property type="entry name" value="P-loop_NTPase"/>
</dbReference>
<organism evidence="3 4">
    <name type="scientific">Sinanodonta woodiana</name>
    <name type="common">Chinese pond mussel</name>
    <name type="synonym">Anodonta woodiana</name>
    <dbReference type="NCBI Taxonomy" id="1069815"/>
    <lineage>
        <taxon>Eukaryota</taxon>
        <taxon>Metazoa</taxon>
        <taxon>Spiralia</taxon>
        <taxon>Lophotrochozoa</taxon>
        <taxon>Mollusca</taxon>
        <taxon>Bivalvia</taxon>
        <taxon>Autobranchia</taxon>
        <taxon>Heteroconchia</taxon>
        <taxon>Palaeoheterodonta</taxon>
        <taxon>Unionida</taxon>
        <taxon>Unionoidea</taxon>
        <taxon>Unionidae</taxon>
        <taxon>Unioninae</taxon>
        <taxon>Sinanodonta</taxon>
    </lineage>
</organism>
<sequence>MPTPVCITIFQTYLYFAIELANRLLPSSKKARIMRKLLSLRYYAVCLILEHLFLQRMTSLALGSFESVSTAKCEYEDANLIWRNTPAYSLNDVKAMAWYKGKDSLIASWLEGKGFREYPPYIGRLMQIGETGIKLKRTNRSDSGSYWLSLTLASTDHKIEAVTHLEVKVAPSSQCKPNITEEGSVLKAQVPSVGCGIPPLSPKWKNTSNTLIQEAQNQSLLDLGGDFKAGKYIVCAEGYSAICYKWDISDLCAAITKSHHGRRDDGSTPTPVSIIVPVVIIALIGVVVSILAVIWWKRKLFFETRQSEQMGLMICLRPDDTHSDIVQECPQTEQVLLIEKGETSWEGLPEIQSYLRGLYKDMTRVSLSPTGKENFVDVSEVYIDLDFQQMETRDLQLTETDPAWTSSYMVSVCNDDTRLVKGHNQRLSPIIIMGCSGSGKSTWCKHIVHCWSQRSKNEDANVQDINLPNLGEYQILLYLPLKFSDRGCSFQKLLQHYLFQDQPEYLNVVTKHIRDKSHAHSVLILIDGFDIIGEHGEPMSELLDHNLLFSSTVIFTCRPSCLKWIVNAYADISIQLELFKVCEIPPERSAAYASKVLRILNQQNKESNLNNFLTFTRYLHVQSLLQLPYLCLMLLVVWMENKNPYIEITDILLRIVEHILESEETVTRCTTKIMTLSQIISAKVLTNVQKLDDRFINIRNLMYELSRTTEEIFQSKSKLLTNEDRLFDETSSKGRDTLPLEVLHDIGLITESFPLKSVESPSTVTFTNMLIYQLFVSMAIVLRKGRVFEYIISDLEVALKHSMVIHMLYQFSPTLVKEICVELRKLKTYKHDKHVLSDETNTKVTYSITKVSKGDNFHQLKWLQYLMYKGDLDDEKLLLLTNVLRSLDSLTSLVVENNENNDELVFWLPCSQTLEKLKLSITKCTLLLCLEWNYQIPIKLREVHIRYVVIRSRDEQVLSKALLSCQNIKKPEISLTVVSTDDLEIEPLRSSSQINLAEIKKDIYVNRN</sequence>
<dbReference type="SUPFAM" id="SSF52540">
    <property type="entry name" value="P-loop containing nucleoside triphosphate hydrolases"/>
    <property type="match status" value="1"/>
</dbReference>
<name>A0ABD3W406_SINWO</name>
<dbReference type="SUPFAM" id="SSF52047">
    <property type="entry name" value="RNI-like"/>
    <property type="match status" value="1"/>
</dbReference>
<gene>
    <name evidence="3" type="ORF">ACJMK2_041405</name>
</gene>
<keyword evidence="4" id="KW-1185">Reference proteome</keyword>
<dbReference type="Pfam" id="PF05729">
    <property type="entry name" value="NACHT"/>
    <property type="match status" value="1"/>
</dbReference>
<evidence type="ECO:0000313" key="4">
    <source>
        <dbReference type="Proteomes" id="UP001634394"/>
    </source>
</evidence>
<dbReference type="PANTHER" id="PTHR46844">
    <property type="entry name" value="SLR5058 PROTEIN"/>
    <property type="match status" value="1"/>
</dbReference>
<dbReference type="EMBL" id="JBJQND010000008">
    <property type="protein sequence ID" value="KAL3868607.1"/>
    <property type="molecule type" value="Genomic_DNA"/>
</dbReference>
<evidence type="ECO:0000313" key="3">
    <source>
        <dbReference type="EMBL" id="KAL3868607.1"/>
    </source>
</evidence>
<feature type="transmembrane region" description="Helical" evidence="1">
    <location>
        <begin position="274"/>
        <end position="296"/>
    </location>
</feature>